<dbReference type="Proteomes" id="UP000788262">
    <property type="component" value="Unassembled WGS sequence"/>
</dbReference>
<reference evidence="2 3" key="1">
    <citation type="submission" date="2021-02" db="EMBL/GenBank/DDBJ databases">
        <title>Whole genome sequencing of Streptomyces actuosus VRA1.</title>
        <authorList>
            <person name="Sen G."/>
            <person name="Sen A."/>
        </authorList>
    </citation>
    <scope>NUCLEOTIDE SEQUENCE [LARGE SCALE GENOMIC DNA]</scope>
    <source>
        <strain evidence="2 3">VRA1</strain>
    </source>
</reference>
<dbReference type="EMBL" id="JAFFZS010000002">
    <property type="protein sequence ID" value="MBN0043093.1"/>
    <property type="molecule type" value="Genomic_DNA"/>
</dbReference>
<dbReference type="RefSeq" id="WP_205381335.1">
    <property type="nucleotide sequence ID" value="NZ_JAFFZS010000002.1"/>
</dbReference>
<organism evidence="2 3">
    <name type="scientific">Streptomyces actuosus</name>
    <dbReference type="NCBI Taxonomy" id="1885"/>
    <lineage>
        <taxon>Bacteria</taxon>
        <taxon>Bacillati</taxon>
        <taxon>Actinomycetota</taxon>
        <taxon>Actinomycetes</taxon>
        <taxon>Kitasatosporales</taxon>
        <taxon>Streptomycetaceae</taxon>
        <taxon>Streptomyces</taxon>
    </lineage>
</organism>
<accession>A0ABS2VJ32</accession>
<proteinExistence type="predicted"/>
<protein>
    <submittedName>
        <fullName evidence="2">Uncharacterized protein</fullName>
    </submittedName>
</protein>
<name>A0ABS2VJ32_STRAS</name>
<comment type="caution">
    <text evidence="2">The sequence shown here is derived from an EMBL/GenBank/DDBJ whole genome shotgun (WGS) entry which is preliminary data.</text>
</comment>
<feature type="region of interest" description="Disordered" evidence="1">
    <location>
        <begin position="1"/>
        <end position="27"/>
    </location>
</feature>
<keyword evidence="3" id="KW-1185">Reference proteome</keyword>
<sequence>MTSPIIAAAAGGEPSGRPARPDRPVRFSDPVRNAAYWARIDRIVDAAPPLSPEQKAPLRTIFSSVTTGTAKEAA</sequence>
<evidence type="ECO:0000313" key="3">
    <source>
        <dbReference type="Proteomes" id="UP000788262"/>
    </source>
</evidence>
<evidence type="ECO:0000256" key="1">
    <source>
        <dbReference type="SAM" id="MobiDB-lite"/>
    </source>
</evidence>
<evidence type="ECO:0000313" key="2">
    <source>
        <dbReference type="EMBL" id="MBN0043093.1"/>
    </source>
</evidence>
<gene>
    <name evidence="2" type="ORF">JS756_02980</name>
</gene>